<gene>
    <name evidence="2" type="ORF">J1M35_16250</name>
</gene>
<name>A0A975CJL3_9BURK</name>
<keyword evidence="1" id="KW-0472">Membrane</keyword>
<keyword evidence="3" id="KW-1185">Reference proteome</keyword>
<evidence type="ECO:0000313" key="2">
    <source>
        <dbReference type="EMBL" id="QTD44623.1"/>
    </source>
</evidence>
<dbReference type="AlphaFoldDB" id="A0A975CJL3"/>
<dbReference type="RefSeq" id="WP_208008187.1">
    <property type="nucleotide sequence ID" value="NZ_CP071796.1"/>
</dbReference>
<feature type="transmembrane region" description="Helical" evidence="1">
    <location>
        <begin position="6"/>
        <end position="25"/>
    </location>
</feature>
<dbReference type="KEGG" id="otd:J1M35_16250"/>
<dbReference type="EMBL" id="CP071796">
    <property type="protein sequence ID" value="QTD44623.1"/>
    <property type="molecule type" value="Genomic_DNA"/>
</dbReference>
<dbReference type="InterPro" id="IPR021313">
    <property type="entry name" value="DUF2909"/>
</dbReference>
<proteinExistence type="predicted"/>
<evidence type="ECO:0000256" key="1">
    <source>
        <dbReference type="SAM" id="Phobius"/>
    </source>
</evidence>
<dbReference type="Pfam" id="PF11137">
    <property type="entry name" value="DUF2909"/>
    <property type="match status" value="1"/>
</dbReference>
<accession>A0A975CJL3</accession>
<sequence length="78" mass="8355">MKQMLFGLAFAGILGSLASALVFMLRRDKPSQAPEADRAKSMMRALALRVGLSVLLFICVLLAWKLGYIQPSGISSGA</sequence>
<organism evidence="2 3">
    <name type="scientific">Ottowia testudinis</name>
    <dbReference type="NCBI Taxonomy" id="2816950"/>
    <lineage>
        <taxon>Bacteria</taxon>
        <taxon>Pseudomonadati</taxon>
        <taxon>Pseudomonadota</taxon>
        <taxon>Betaproteobacteria</taxon>
        <taxon>Burkholderiales</taxon>
        <taxon>Comamonadaceae</taxon>
        <taxon>Ottowia</taxon>
    </lineage>
</organism>
<keyword evidence="1" id="KW-1133">Transmembrane helix</keyword>
<dbReference type="Proteomes" id="UP000663903">
    <property type="component" value="Chromosome"/>
</dbReference>
<feature type="transmembrane region" description="Helical" evidence="1">
    <location>
        <begin position="46"/>
        <end position="64"/>
    </location>
</feature>
<protein>
    <submittedName>
        <fullName evidence="2">Twin transmembrane helix small protein</fullName>
    </submittedName>
</protein>
<dbReference type="NCBIfam" id="NF033233">
    <property type="entry name" value="twin_helix"/>
    <property type="match status" value="1"/>
</dbReference>
<reference evidence="2" key="1">
    <citation type="submission" date="2021-03" db="EMBL/GenBank/DDBJ databases">
        <title>Ottowia sp. 27C isolated from the cloaca of a Giant Asian pond turtle (Heosemys grandis).</title>
        <authorList>
            <person name="Spergser J."/>
            <person name="Busse H.-J."/>
        </authorList>
    </citation>
    <scope>NUCLEOTIDE SEQUENCE</scope>
    <source>
        <strain evidence="2">27C</strain>
    </source>
</reference>
<keyword evidence="1 2" id="KW-0812">Transmembrane</keyword>
<evidence type="ECO:0000313" key="3">
    <source>
        <dbReference type="Proteomes" id="UP000663903"/>
    </source>
</evidence>